<reference evidence="11" key="1">
    <citation type="submission" date="2025-08" db="UniProtKB">
        <authorList>
            <consortium name="RefSeq"/>
        </authorList>
    </citation>
    <scope>IDENTIFICATION</scope>
</reference>
<feature type="compositionally biased region" description="Acidic residues" evidence="7">
    <location>
        <begin position="171"/>
        <end position="196"/>
    </location>
</feature>
<dbReference type="Pfam" id="PF07540">
    <property type="entry name" value="NOC3p"/>
    <property type="match status" value="1"/>
</dbReference>
<dbReference type="KEGG" id="bspl:114845861"/>
<feature type="region of interest" description="Disordered" evidence="7">
    <location>
        <begin position="171"/>
        <end position="198"/>
    </location>
</feature>
<keyword evidence="10" id="KW-1185">Reference proteome</keyword>
<dbReference type="FunCoup" id="A0A6P7L6T9">
    <property type="interactions" value="2004"/>
</dbReference>
<proteinExistence type="inferred from homology"/>
<dbReference type="InterPro" id="IPR005612">
    <property type="entry name" value="CCAAT-binding_factor"/>
</dbReference>
<dbReference type="GO" id="GO:0006270">
    <property type="term" value="P:DNA replication initiation"/>
    <property type="evidence" value="ECO:0007669"/>
    <property type="project" value="TreeGrafter"/>
</dbReference>
<evidence type="ECO:0000256" key="7">
    <source>
        <dbReference type="SAM" id="MobiDB-lite"/>
    </source>
</evidence>
<dbReference type="InterPro" id="IPR016024">
    <property type="entry name" value="ARM-type_fold"/>
</dbReference>
<feature type="coiled-coil region" evidence="6">
    <location>
        <begin position="453"/>
        <end position="496"/>
    </location>
</feature>
<gene>
    <name evidence="11" type="primary">noc3l</name>
</gene>
<evidence type="ECO:0000256" key="4">
    <source>
        <dbReference type="ARBA" id="ARBA00023242"/>
    </source>
</evidence>
<dbReference type="GO" id="GO:0005730">
    <property type="term" value="C:nucleolus"/>
    <property type="evidence" value="ECO:0007669"/>
    <property type="project" value="UniProtKB-SubCell"/>
</dbReference>
<feature type="compositionally biased region" description="Basic residues" evidence="7">
    <location>
        <begin position="39"/>
        <end position="50"/>
    </location>
</feature>
<keyword evidence="4" id="KW-0539">Nucleus</keyword>
<keyword evidence="3 6" id="KW-0175">Coiled coil</keyword>
<dbReference type="PIRSF" id="PIRSF028977">
    <property type="entry name" value="Nucleolar_complex_p3"/>
    <property type="match status" value="1"/>
</dbReference>
<evidence type="ECO:0000256" key="3">
    <source>
        <dbReference type="ARBA" id="ARBA00023054"/>
    </source>
</evidence>
<dbReference type="AlphaFoldDB" id="A0A6P7L6T9"/>
<comment type="similarity">
    <text evidence="2 5">Belongs to the CBF/MAK21 family.</text>
</comment>
<dbReference type="InterPro" id="IPR011501">
    <property type="entry name" value="Noc3_N"/>
</dbReference>
<feature type="domain" description="CCAAT-binding factor" evidence="8">
    <location>
        <begin position="558"/>
        <end position="711"/>
    </location>
</feature>
<evidence type="ECO:0000256" key="1">
    <source>
        <dbReference type="ARBA" id="ARBA00004604"/>
    </source>
</evidence>
<evidence type="ECO:0000313" key="11">
    <source>
        <dbReference type="RefSeq" id="XP_028990217.1"/>
    </source>
</evidence>
<accession>A0A6P7L6T9</accession>
<dbReference type="InterPro" id="IPR016903">
    <property type="entry name" value="Nucleolar_cplx-assoc_3"/>
</dbReference>
<dbReference type="CTD" id="64318"/>
<dbReference type="Pfam" id="PF03914">
    <property type="entry name" value="CBF"/>
    <property type="match status" value="1"/>
</dbReference>
<dbReference type="InterPro" id="IPR011989">
    <property type="entry name" value="ARM-like"/>
</dbReference>
<dbReference type="InParanoid" id="A0A6P7L6T9"/>
<evidence type="ECO:0000256" key="5">
    <source>
        <dbReference type="PIRNR" id="PIRNR028977"/>
    </source>
</evidence>
<dbReference type="SUPFAM" id="SSF48371">
    <property type="entry name" value="ARM repeat"/>
    <property type="match status" value="1"/>
</dbReference>
<evidence type="ECO:0000256" key="6">
    <source>
        <dbReference type="SAM" id="Coils"/>
    </source>
</evidence>
<comment type="subcellular location">
    <subcellularLocation>
        <location evidence="1 5">Nucleus</location>
        <location evidence="1 5">Nucleolus</location>
    </subcellularLocation>
</comment>
<feature type="compositionally biased region" description="Basic residues" evidence="7">
    <location>
        <begin position="1"/>
        <end position="17"/>
    </location>
</feature>
<evidence type="ECO:0000256" key="2">
    <source>
        <dbReference type="ARBA" id="ARBA00007797"/>
    </source>
</evidence>
<feature type="region of interest" description="Disordered" evidence="7">
    <location>
        <begin position="1"/>
        <end position="51"/>
    </location>
</feature>
<evidence type="ECO:0000259" key="9">
    <source>
        <dbReference type="Pfam" id="PF07540"/>
    </source>
</evidence>
<dbReference type="GeneID" id="114845861"/>
<dbReference type="GO" id="GO:0003682">
    <property type="term" value="F:chromatin binding"/>
    <property type="evidence" value="ECO:0007669"/>
    <property type="project" value="TreeGrafter"/>
</dbReference>
<dbReference type="PANTHER" id="PTHR14428">
    <property type="entry name" value="NUCLEOLAR COMPLEX PROTEIN 3"/>
    <property type="match status" value="1"/>
</dbReference>
<name>A0A6P7L6T9_BETSP</name>
<dbReference type="PANTHER" id="PTHR14428:SF5">
    <property type="entry name" value="NUCLEOLAR COMPLEX PROTEIN 3 HOMOLOG"/>
    <property type="match status" value="1"/>
</dbReference>
<feature type="domain" description="Nucleolar complex-associated protein 3 N-terminal" evidence="9">
    <location>
        <begin position="216"/>
        <end position="311"/>
    </location>
</feature>
<dbReference type="RefSeq" id="XP_028990217.1">
    <property type="nucleotide sequence ID" value="XM_029134384.3"/>
</dbReference>
<organism evidence="10 11">
    <name type="scientific">Betta splendens</name>
    <name type="common">Siamese fighting fish</name>
    <dbReference type="NCBI Taxonomy" id="158456"/>
    <lineage>
        <taxon>Eukaryota</taxon>
        <taxon>Metazoa</taxon>
        <taxon>Chordata</taxon>
        <taxon>Craniata</taxon>
        <taxon>Vertebrata</taxon>
        <taxon>Euteleostomi</taxon>
        <taxon>Actinopterygii</taxon>
        <taxon>Neopterygii</taxon>
        <taxon>Teleostei</taxon>
        <taxon>Neoteleostei</taxon>
        <taxon>Acanthomorphata</taxon>
        <taxon>Anabantaria</taxon>
        <taxon>Anabantiformes</taxon>
        <taxon>Anabantoidei</taxon>
        <taxon>Osphronemidae</taxon>
        <taxon>Betta</taxon>
    </lineage>
</organism>
<dbReference type="GO" id="GO:0019216">
    <property type="term" value="P:regulation of lipid metabolic process"/>
    <property type="evidence" value="ECO:0007669"/>
    <property type="project" value="Ensembl"/>
</dbReference>
<dbReference type="OrthoDB" id="10263597at2759"/>
<evidence type="ECO:0000313" key="10">
    <source>
        <dbReference type="Proteomes" id="UP000515150"/>
    </source>
</evidence>
<sequence length="803" mass="91725">MGPPRSKKRRPTFRRLLKTSNMKLENKLKNRNQKQQNVAKKRRKEQKRLRQAVTGAALRIARPLETYGTRPEEEEEEEFLETLPMDMMEDNDLQQMTTMARQASFVTRDLSSCGPVHAAKKRSSDVVRRYEKIPRKMARMEEKEVIHLLPIKDRTGLIPQSIERVIQKPLEEEEEAADEDEEAAHEEGVEDDEETDSYAALSAAQREELRAQKIAQKKLHIASLGSAIVSDPMNNIKRVKGLRGMLMESDPCVAVTVRKLVMVSLMEIFKDIAPSYRIRPLTAAEKSTKVKKETQHLREFEEGLVSQYKFFLEDLEQTIQDWKQQKKKRSNAVGLQSYRGLAEVAARCLCELLIALPHFNFHNNIIVALVPLMNDSDEKVSDMCCDAFRKLFHQDKVGEASLATVRVISGLVKSQNYNIRPEALRTMLSLRIKEVEMKKDIMDTAPKKKFLNYKEKQQHLSRMQRKWKKAEEALEKEMLEAEASENKEKKVKLHTETLNIVFLIYFRILKKAQKSVLLPAVLEGLANFAHLINLEFFDDLLNVLQSLIQSGELTTRESLHCIQTVFTILSGQGDALNIDPLNFYSQLYRMLPRLHAGAPNDDIIIVLRCLDAMLTRRRKQVTLQRAMAFMKRLSTLSLHVLPNASVGILAASRAAMHAFPKCDFLLDNEVQGSGFYLPELEEPEHCNAQNTALWELHTLQRHFHPVVRQLAVHLCRGAPSDGSAALGAELSRRSPVELFAHYSVKEMNFNPPVAPPGTRKKDRFTVGAALLDADLQRRTESVLNATEDMELDFTTTPRPLLCH</sequence>
<protein>
    <recommendedName>
        <fullName evidence="5">Nucleolar complex protein 3 homolog</fullName>
        <shortName evidence="5">NOC3 protein homolog</shortName>
    </recommendedName>
</protein>
<dbReference type="GO" id="GO:0007517">
    <property type="term" value="P:muscle organ development"/>
    <property type="evidence" value="ECO:0007669"/>
    <property type="project" value="Ensembl"/>
</dbReference>
<dbReference type="Proteomes" id="UP000515150">
    <property type="component" value="Chromosome 19"/>
</dbReference>
<evidence type="ECO:0000259" key="8">
    <source>
        <dbReference type="Pfam" id="PF03914"/>
    </source>
</evidence>
<dbReference type="Gene3D" id="1.25.10.10">
    <property type="entry name" value="Leucine-rich Repeat Variant"/>
    <property type="match status" value="1"/>
</dbReference>